<dbReference type="PANTHER" id="PTHR46542">
    <property type="entry name" value="X-BOX BINDING PROTEIN 1"/>
    <property type="match status" value="1"/>
</dbReference>
<dbReference type="InterPro" id="IPR052470">
    <property type="entry name" value="ER_Stress-Reg_TF"/>
</dbReference>
<dbReference type="PANTHER" id="PTHR46542:SF1">
    <property type="entry name" value="X-BOX BINDING PROTEIN 1"/>
    <property type="match status" value="1"/>
</dbReference>
<evidence type="ECO:0000259" key="9">
    <source>
        <dbReference type="PROSITE" id="PS50217"/>
    </source>
</evidence>
<evidence type="ECO:0000256" key="5">
    <source>
        <dbReference type="ARBA" id="ARBA00023242"/>
    </source>
</evidence>
<feature type="compositionally biased region" description="Polar residues" evidence="8">
    <location>
        <begin position="587"/>
        <end position="605"/>
    </location>
</feature>
<dbReference type="GO" id="GO:0000981">
    <property type="term" value="F:DNA-binding transcription factor activity, RNA polymerase II-specific"/>
    <property type="evidence" value="ECO:0007669"/>
    <property type="project" value="TreeGrafter"/>
</dbReference>
<keyword evidence="5" id="KW-0539">Nucleus</keyword>
<accession>A0A6V7UJK9</accession>
<dbReference type="Gene3D" id="1.20.5.170">
    <property type="match status" value="1"/>
</dbReference>
<gene>
    <name evidence="10" type="ORF">MENT_LOCUS13623</name>
</gene>
<evidence type="ECO:0000256" key="8">
    <source>
        <dbReference type="SAM" id="MobiDB-lite"/>
    </source>
</evidence>
<dbReference type="PROSITE" id="PS00036">
    <property type="entry name" value="BZIP_BASIC"/>
    <property type="match status" value="1"/>
</dbReference>
<evidence type="ECO:0000256" key="7">
    <source>
        <dbReference type="SAM" id="Coils"/>
    </source>
</evidence>
<comment type="caution">
    <text evidence="10">The sequence shown here is derived from an EMBL/GenBank/DDBJ whole genome shotgun (WGS) entry which is preliminary data.</text>
</comment>
<evidence type="ECO:0000313" key="10">
    <source>
        <dbReference type="EMBL" id="CAD2159291.1"/>
    </source>
</evidence>
<feature type="compositionally biased region" description="Polar residues" evidence="8">
    <location>
        <begin position="304"/>
        <end position="321"/>
    </location>
</feature>
<evidence type="ECO:0000256" key="3">
    <source>
        <dbReference type="ARBA" id="ARBA00023125"/>
    </source>
</evidence>
<proteinExistence type="predicted"/>
<dbReference type="SUPFAM" id="SSF57959">
    <property type="entry name" value="Leucine zipper domain"/>
    <property type="match status" value="1"/>
</dbReference>
<keyword evidence="3" id="KW-0238">DNA-binding</keyword>
<evidence type="ECO:0000256" key="2">
    <source>
        <dbReference type="ARBA" id="ARBA00023015"/>
    </source>
</evidence>
<evidence type="ECO:0000256" key="4">
    <source>
        <dbReference type="ARBA" id="ARBA00023163"/>
    </source>
</evidence>
<dbReference type="SMART" id="SM00338">
    <property type="entry name" value="BRLZ"/>
    <property type="match status" value="1"/>
</dbReference>
<evidence type="ECO:0000256" key="1">
    <source>
        <dbReference type="ARBA" id="ARBA00022843"/>
    </source>
</evidence>
<dbReference type="PROSITE" id="PS50217">
    <property type="entry name" value="BZIP"/>
    <property type="match status" value="1"/>
</dbReference>
<keyword evidence="1" id="KW-0832">Ubl conjugation</keyword>
<sequence length="764" mass="87166">MSNVYILPRNFAATTEIPVTLQGQRPIRMIRTGAVGGRILNDRRSVRLHGMVPKNTDTSRRVYLAPVIATPTQSPLTHYQIQPIAPASTNADFISLQPMRTNLNSNNSHSSFTSQQPQVFIPENISQNQQQLSEEDNELDIGEVCRLLDESAGQRISDLEQPRRRERLSNLTMEQKLLRRKQKNRIAAQAARDRKKETNKRLEESLKRAIQEISRLRGELRFLQAQNAQLLASQNGQNDGRIIQNIPQENIIQHKPLIFPKQEILMATVEDKQQQYQYSNTNVKNFGQEQPQVMNQPLPNSVDVKSSIASHQSTTNNSLHQSSPSLKLNNLSPLNRDSLGSAASFNALLPWERESVPEEGMKKTGEVMDKMQSKLMKNNRGKMPLMANGRQQQNAVRIACLIKVFTALWSIVCEKRETAKTSKDCKISSTSFSKAYKLDCSIFKFYFQKWTFQSMWTASATKSLKKALLRRMVLMDNAKLLRLCNSPQRQLVAHLLMRTRETCNYSEEFDFGTDEQQYIHEQQHFSIERGGAEQHRVSGRGRLSHSSSAALAALSPHNYCSQPTIVQTPTFNQQTHKNYQKHHKNTNKQSTGTQSQSLYQQHQSISSSDYLSDNGLLDALHEVPSPFKEEQYRQPHSIASSSSTFYNCSSDILANNSYSNYEKYQDINEECYEENVESPMLPLCQKNGLGNGDFEEYQQDPHSSFDYGLEQQQHWMMDTVDDEQVLINDGDEMFYQNHPDSSFSSTNFPFLVDGLEDDSSSLQL</sequence>
<dbReference type="Proteomes" id="UP000580250">
    <property type="component" value="Unassembled WGS sequence"/>
</dbReference>
<keyword evidence="4" id="KW-0804">Transcription</keyword>
<name>A0A6V7UJK9_MELEN</name>
<feature type="region of interest" description="Disordered" evidence="8">
    <location>
        <begin position="304"/>
        <end position="330"/>
    </location>
</feature>
<evidence type="ECO:0000313" key="11">
    <source>
        <dbReference type="Proteomes" id="UP000580250"/>
    </source>
</evidence>
<keyword evidence="7" id="KW-0175">Coiled coil</keyword>
<feature type="region of interest" description="Disordered" evidence="8">
    <location>
        <begin position="574"/>
        <end position="605"/>
    </location>
</feature>
<evidence type="ECO:0000256" key="6">
    <source>
        <dbReference type="ARBA" id="ARBA00040165"/>
    </source>
</evidence>
<feature type="coiled-coil region" evidence="7">
    <location>
        <begin position="188"/>
        <end position="233"/>
    </location>
</feature>
<dbReference type="InterPro" id="IPR046347">
    <property type="entry name" value="bZIP_sf"/>
</dbReference>
<dbReference type="EMBL" id="CAJEWN010000074">
    <property type="protein sequence ID" value="CAD2159291.1"/>
    <property type="molecule type" value="Genomic_DNA"/>
</dbReference>
<protein>
    <recommendedName>
        <fullName evidence="6">X-box-binding protein 1</fullName>
    </recommendedName>
</protein>
<dbReference type="OrthoDB" id="20960at2759"/>
<feature type="domain" description="BZIP" evidence="9">
    <location>
        <begin position="174"/>
        <end position="230"/>
    </location>
</feature>
<dbReference type="AlphaFoldDB" id="A0A6V7UJK9"/>
<organism evidence="10 11">
    <name type="scientific">Meloidogyne enterolobii</name>
    <name type="common">Root-knot nematode worm</name>
    <name type="synonym">Meloidogyne mayaguensis</name>
    <dbReference type="NCBI Taxonomy" id="390850"/>
    <lineage>
        <taxon>Eukaryota</taxon>
        <taxon>Metazoa</taxon>
        <taxon>Ecdysozoa</taxon>
        <taxon>Nematoda</taxon>
        <taxon>Chromadorea</taxon>
        <taxon>Rhabditida</taxon>
        <taxon>Tylenchina</taxon>
        <taxon>Tylenchomorpha</taxon>
        <taxon>Tylenchoidea</taxon>
        <taxon>Meloidogynidae</taxon>
        <taxon>Meloidogyninae</taxon>
        <taxon>Meloidogyne</taxon>
    </lineage>
</organism>
<dbReference type="InterPro" id="IPR004827">
    <property type="entry name" value="bZIP"/>
</dbReference>
<dbReference type="GO" id="GO:0000977">
    <property type="term" value="F:RNA polymerase II transcription regulatory region sequence-specific DNA binding"/>
    <property type="evidence" value="ECO:0007669"/>
    <property type="project" value="TreeGrafter"/>
</dbReference>
<dbReference type="CDD" id="cd14691">
    <property type="entry name" value="bZIP_XBP1"/>
    <property type="match status" value="1"/>
</dbReference>
<keyword evidence="2" id="KW-0805">Transcription regulation</keyword>
<dbReference type="GO" id="GO:0005634">
    <property type="term" value="C:nucleus"/>
    <property type="evidence" value="ECO:0007669"/>
    <property type="project" value="TreeGrafter"/>
</dbReference>
<reference evidence="10 11" key="1">
    <citation type="submission" date="2020-08" db="EMBL/GenBank/DDBJ databases">
        <authorList>
            <person name="Koutsovoulos G."/>
            <person name="Danchin GJ E."/>
        </authorList>
    </citation>
    <scope>NUCLEOTIDE SEQUENCE [LARGE SCALE GENOMIC DNA]</scope>
</reference>